<dbReference type="InterPro" id="IPR001851">
    <property type="entry name" value="ABC_transp_permease"/>
</dbReference>
<dbReference type="OrthoDB" id="8651131at2"/>
<dbReference type="GO" id="GO:0022857">
    <property type="term" value="F:transmembrane transporter activity"/>
    <property type="evidence" value="ECO:0007669"/>
    <property type="project" value="InterPro"/>
</dbReference>
<comment type="subcellular location">
    <subcellularLocation>
        <location evidence="1">Cell membrane</location>
        <topology evidence="1">Multi-pass membrane protein</topology>
    </subcellularLocation>
</comment>
<protein>
    <submittedName>
        <fullName evidence="10">Branched-chain amino acid ABC transporter permease</fullName>
    </submittedName>
</protein>
<evidence type="ECO:0000256" key="4">
    <source>
        <dbReference type="ARBA" id="ARBA00022692"/>
    </source>
</evidence>
<keyword evidence="6 9" id="KW-1133">Transmembrane helix</keyword>
<evidence type="ECO:0000256" key="3">
    <source>
        <dbReference type="ARBA" id="ARBA00022475"/>
    </source>
</evidence>
<comment type="caution">
    <text evidence="10">The sequence shown here is derived from an EMBL/GenBank/DDBJ whole genome shotgun (WGS) entry which is preliminary data.</text>
</comment>
<keyword evidence="11" id="KW-1185">Reference proteome</keyword>
<evidence type="ECO:0000256" key="2">
    <source>
        <dbReference type="ARBA" id="ARBA00022448"/>
    </source>
</evidence>
<proteinExistence type="inferred from homology"/>
<dbReference type="PANTHER" id="PTHR11795:SF450">
    <property type="entry name" value="ABC TRANSPORTER PERMEASE PROTEIN"/>
    <property type="match status" value="1"/>
</dbReference>
<evidence type="ECO:0000313" key="11">
    <source>
        <dbReference type="Proteomes" id="UP000318405"/>
    </source>
</evidence>
<sequence length="289" mass="29522">MTELLQYLVSGIVVGCIYGLVAIGFTAVYNVTSIVNFAQGEASMLAALGAAGLIALGLPLLAALVLAVLGVGLLGIVIERVAIRPIGQDVMRGIIITIGVGIVLQGLAVLIWGTDAQPLPAFSGHEPIRLGDVAIPRQAVWVVGTTAVLMSLLYVFLTRTYLGKAFRACAMNSSAASLMGVPTLSMRRVGFFLSGLVGAIAGVIVAPIALMQYDSGLSLGIKGFVACIIGGFGNPIGAALGGLLLGVLEALSSGYLSSGFKNAIAFVLLLVFLLARPGGLLGELDAVKK</sequence>
<keyword evidence="7 9" id="KW-0472">Membrane</keyword>
<dbReference type="InterPro" id="IPR052157">
    <property type="entry name" value="BCAA_transport_permease"/>
</dbReference>
<name>A0A556AIJ5_9BURK</name>
<dbReference type="GO" id="GO:0005886">
    <property type="term" value="C:plasma membrane"/>
    <property type="evidence" value="ECO:0007669"/>
    <property type="project" value="UniProtKB-SubCell"/>
</dbReference>
<feature type="transmembrane region" description="Helical" evidence="9">
    <location>
        <begin position="189"/>
        <end position="211"/>
    </location>
</feature>
<evidence type="ECO:0000256" key="9">
    <source>
        <dbReference type="SAM" id="Phobius"/>
    </source>
</evidence>
<feature type="transmembrane region" description="Helical" evidence="9">
    <location>
        <begin position="223"/>
        <end position="248"/>
    </location>
</feature>
<feature type="transmembrane region" description="Helical" evidence="9">
    <location>
        <begin position="260"/>
        <end position="279"/>
    </location>
</feature>
<gene>
    <name evidence="10" type="ORF">FOZ76_14935</name>
</gene>
<organism evidence="10 11">
    <name type="scientific">Verticiella sediminum</name>
    <dbReference type="NCBI Taxonomy" id="1247510"/>
    <lineage>
        <taxon>Bacteria</taxon>
        <taxon>Pseudomonadati</taxon>
        <taxon>Pseudomonadota</taxon>
        <taxon>Betaproteobacteria</taxon>
        <taxon>Burkholderiales</taxon>
        <taxon>Alcaligenaceae</taxon>
        <taxon>Verticiella</taxon>
    </lineage>
</organism>
<evidence type="ECO:0000313" key="10">
    <source>
        <dbReference type="EMBL" id="TSH92708.1"/>
    </source>
</evidence>
<dbReference type="PANTHER" id="PTHR11795">
    <property type="entry name" value="BRANCHED-CHAIN AMINO ACID TRANSPORT SYSTEM PERMEASE PROTEIN LIVH"/>
    <property type="match status" value="1"/>
</dbReference>
<feature type="transmembrane region" description="Helical" evidence="9">
    <location>
        <begin position="90"/>
        <end position="112"/>
    </location>
</feature>
<dbReference type="Pfam" id="PF02653">
    <property type="entry name" value="BPD_transp_2"/>
    <property type="match status" value="1"/>
</dbReference>
<evidence type="ECO:0000256" key="8">
    <source>
        <dbReference type="ARBA" id="ARBA00037998"/>
    </source>
</evidence>
<feature type="transmembrane region" description="Helical" evidence="9">
    <location>
        <begin position="49"/>
        <end position="78"/>
    </location>
</feature>
<dbReference type="EMBL" id="VLTJ01000029">
    <property type="protein sequence ID" value="TSH92708.1"/>
    <property type="molecule type" value="Genomic_DNA"/>
</dbReference>
<evidence type="ECO:0000256" key="6">
    <source>
        <dbReference type="ARBA" id="ARBA00022989"/>
    </source>
</evidence>
<evidence type="ECO:0000256" key="7">
    <source>
        <dbReference type="ARBA" id="ARBA00023136"/>
    </source>
</evidence>
<feature type="transmembrane region" description="Helical" evidence="9">
    <location>
        <begin position="139"/>
        <end position="157"/>
    </location>
</feature>
<reference evidence="10 11" key="1">
    <citation type="submission" date="2019-07" db="EMBL/GenBank/DDBJ databases">
        <title>Qingshengfaniella alkalisoli gen. nov., sp. nov., isolated from saline soil.</title>
        <authorList>
            <person name="Xu L."/>
            <person name="Huang X.-X."/>
            <person name="Sun J.-Q."/>
        </authorList>
    </citation>
    <scope>NUCLEOTIDE SEQUENCE [LARGE SCALE GENOMIC DNA]</scope>
    <source>
        <strain evidence="10 11">DSM 27279</strain>
    </source>
</reference>
<accession>A0A556AIJ5</accession>
<evidence type="ECO:0000256" key="5">
    <source>
        <dbReference type="ARBA" id="ARBA00022970"/>
    </source>
</evidence>
<feature type="transmembrane region" description="Helical" evidence="9">
    <location>
        <begin position="7"/>
        <end position="29"/>
    </location>
</feature>
<dbReference type="GO" id="GO:0006865">
    <property type="term" value="P:amino acid transport"/>
    <property type="evidence" value="ECO:0007669"/>
    <property type="project" value="UniProtKB-KW"/>
</dbReference>
<dbReference type="CDD" id="cd06582">
    <property type="entry name" value="TM_PBP1_LivH_like"/>
    <property type="match status" value="1"/>
</dbReference>
<comment type="similarity">
    <text evidence="8">Belongs to the binding-protein-dependent transport system permease family. LivHM subfamily.</text>
</comment>
<keyword evidence="2" id="KW-0813">Transport</keyword>
<keyword evidence="5" id="KW-0029">Amino-acid transport</keyword>
<keyword evidence="4 9" id="KW-0812">Transmembrane</keyword>
<keyword evidence="3" id="KW-1003">Cell membrane</keyword>
<evidence type="ECO:0000256" key="1">
    <source>
        <dbReference type="ARBA" id="ARBA00004651"/>
    </source>
</evidence>
<dbReference type="AlphaFoldDB" id="A0A556AIJ5"/>
<dbReference type="Proteomes" id="UP000318405">
    <property type="component" value="Unassembled WGS sequence"/>
</dbReference>
<dbReference type="RefSeq" id="WP_143949074.1">
    <property type="nucleotide sequence ID" value="NZ_BAABMB010000001.1"/>
</dbReference>